<reference evidence="1 2" key="1">
    <citation type="submission" date="2020-08" db="EMBL/GenBank/DDBJ databases">
        <title>Acidobacteriota in marine sediments use diverse sulfur dissimilation pathways.</title>
        <authorList>
            <person name="Wasmund K."/>
        </authorList>
    </citation>
    <scope>NUCLEOTIDE SEQUENCE [LARGE SCALE GENOMIC DNA]</scope>
    <source>
        <strain evidence="1">MAG AM4</strain>
    </source>
</reference>
<dbReference type="Proteomes" id="UP000648239">
    <property type="component" value="Unassembled WGS sequence"/>
</dbReference>
<dbReference type="InterPro" id="IPR027417">
    <property type="entry name" value="P-loop_NTPase"/>
</dbReference>
<dbReference type="Gene3D" id="3.40.50.300">
    <property type="entry name" value="P-loop containing nucleotide triphosphate hydrolases"/>
    <property type="match status" value="1"/>
</dbReference>
<accession>A0A8J7CKI4</accession>
<protein>
    <recommendedName>
        <fullName evidence="3">CobQ/CobB/MinD/ParA nucleotide binding domain-containing protein</fullName>
    </recommendedName>
</protein>
<sequence>MPELRVVGQSPFRKRVTVFVGHFGSGKTEISLNFALNAAGQGAKVSLVDLDVVKPYFRSRAARAILEHAGIELIAPTGEHHHADLPILVPAIRDSFRDTSRRVILDCGGDDTGARALGAISDVVPEEDSERLLVLNFRRPFTQNAGEAEQMIRGIEAVGRMKITGLISNTHLMRETTPEIVMEGYDMARETADRVGVPLVAVTVDEGTAATLDGTSFDPPVMVLRRIVHPPFEQSPRTGTDGPLFVLN</sequence>
<evidence type="ECO:0000313" key="1">
    <source>
        <dbReference type="EMBL" id="MBD3867228.1"/>
    </source>
</evidence>
<comment type="caution">
    <text evidence="1">The sequence shown here is derived from an EMBL/GenBank/DDBJ whole genome shotgun (WGS) entry which is preliminary data.</text>
</comment>
<proteinExistence type="predicted"/>
<organism evidence="1 2">
    <name type="scientific">Candidatus Polarisedimenticola svalbardensis</name>
    <dbReference type="NCBI Taxonomy" id="2886004"/>
    <lineage>
        <taxon>Bacteria</taxon>
        <taxon>Pseudomonadati</taxon>
        <taxon>Acidobacteriota</taxon>
        <taxon>Candidatus Polarisedimenticolia</taxon>
        <taxon>Candidatus Polarisedimenticolales</taxon>
        <taxon>Candidatus Polarisedimenticolaceae</taxon>
        <taxon>Candidatus Polarisedimenticola</taxon>
    </lineage>
</organism>
<dbReference type="EMBL" id="JACXWD010000007">
    <property type="protein sequence ID" value="MBD3867228.1"/>
    <property type="molecule type" value="Genomic_DNA"/>
</dbReference>
<evidence type="ECO:0008006" key="3">
    <source>
        <dbReference type="Google" id="ProtNLM"/>
    </source>
</evidence>
<name>A0A8J7CKI4_9BACT</name>
<dbReference type="SUPFAM" id="SSF52540">
    <property type="entry name" value="P-loop containing nucleoside triphosphate hydrolases"/>
    <property type="match status" value="1"/>
</dbReference>
<dbReference type="AlphaFoldDB" id="A0A8J7CKI4"/>
<gene>
    <name evidence="1" type="ORF">IFK94_03800</name>
</gene>
<evidence type="ECO:0000313" key="2">
    <source>
        <dbReference type="Proteomes" id="UP000648239"/>
    </source>
</evidence>